<feature type="compositionally biased region" description="Basic residues" evidence="10">
    <location>
        <begin position="470"/>
        <end position="488"/>
    </location>
</feature>
<dbReference type="InterPro" id="IPR012338">
    <property type="entry name" value="Beta-lactam/transpept-like"/>
</dbReference>
<keyword evidence="11" id="KW-1133">Transmembrane helix</keyword>
<keyword evidence="2 12" id="KW-0732">Signal</keyword>
<keyword evidence="11" id="KW-0472">Membrane</keyword>
<keyword evidence="5" id="KW-0573">Peptidoglycan synthesis</keyword>
<proteinExistence type="inferred from homology"/>
<feature type="chain" id="PRO_5038796585" evidence="12">
    <location>
        <begin position="41"/>
        <end position="494"/>
    </location>
</feature>
<dbReference type="Proteomes" id="UP000236311">
    <property type="component" value="Unassembled WGS sequence"/>
</dbReference>
<evidence type="ECO:0000256" key="2">
    <source>
        <dbReference type="ARBA" id="ARBA00022729"/>
    </source>
</evidence>
<dbReference type="PANTHER" id="PTHR21581:SF6">
    <property type="entry name" value="TRAFFICKING PROTEIN PARTICLE COMPLEX SUBUNIT 12"/>
    <property type="match status" value="1"/>
</dbReference>
<evidence type="ECO:0000256" key="1">
    <source>
        <dbReference type="ARBA" id="ARBA00007164"/>
    </source>
</evidence>
<keyword evidence="15" id="KW-1185">Reference proteome</keyword>
<dbReference type="EC" id="3.4.16.4" evidence="14"/>
<accession>A0A2K4ZF68</accession>
<evidence type="ECO:0000256" key="10">
    <source>
        <dbReference type="SAM" id="MobiDB-lite"/>
    </source>
</evidence>
<dbReference type="Pfam" id="PF00768">
    <property type="entry name" value="Peptidase_S11"/>
    <property type="match status" value="1"/>
</dbReference>
<dbReference type="Gene3D" id="3.40.710.10">
    <property type="entry name" value="DD-peptidase/beta-lactamase superfamily"/>
    <property type="match status" value="1"/>
</dbReference>
<evidence type="ECO:0000256" key="12">
    <source>
        <dbReference type="SAM" id="SignalP"/>
    </source>
</evidence>
<sequence length="494" mass="55377">MISFKKYIRSKSVIHTFFNFSVITAACAICLSAGTLTVHATSAEAQLRLETQRAMEIQSNEVPNWPVGPTVGAESAILIDAETGTLLYAKNIHQQQYPASTTKILTTLIASEQCQMDEIVTFSHDAVFDTPWDSSHIAMDVGQELTMEQCLNAILIRSANEVSYAVAEHISGTTDWAVFAGMMNTRAAELGCLNSNFVNPNGLPDENHYTTAYDLAMIGRAFFANEMLCKITLTRRMEFPATDKLPQGKLENNHMQIIPGGQYAYKYLVGCKTGYTDDARSCLVSCAERNGMKLICVVMHDESPYQYEDTIALFEYGFSNFEKINVSQAETKYNIDNTGLFYSGNDIFGSSQPILSLNRDDYIILPKTISFADTESVISYESGNENQAAVITYSYHGVDIGTVRVDFNIRNEEGYVFDVIPEEAEKEKPFIFINMTVILIGISSLALILFIVLVTRIILKNYVISGRPRRGRRKKRGRHRGRGRRRGRDHLDFF</sequence>
<dbReference type="OrthoDB" id="9791132at2"/>
<evidence type="ECO:0000313" key="15">
    <source>
        <dbReference type="Proteomes" id="UP000236311"/>
    </source>
</evidence>
<evidence type="ECO:0000256" key="4">
    <source>
        <dbReference type="ARBA" id="ARBA00022960"/>
    </source>
</evidence>
<feature type="binding site" evidence="8">
    <location>
        <position position="272"/>
    </location>
    <ligand>
        <name>substrate</name>
    </ligand>
</feature>
<keyword evidence="6" id="KW-0961">Cell wall biogenesis/degradation</keyword>
<feature type="region of interest" description="Disordered" evidence="10">
    <location>
        <begin position="470"/>
        <end position="494"/>
    </location>
</feature>
<dbReference type="EMBL" id="OFSM01000008">
    <property type="protein sequence ID" value="SOY29110.1"/>
    <property type="molecule type" value="Genomic_DNA"/>
</dbReference>
<evidence type="ECO:0000256" key="8">
    <source>
        <dbReference type="PIRSR" id="PIRSR618044-2"/>
    </source>
</evidence>
<keyword evidence="3 14" id="KW-0378">Hydrolase</keyword>
<evidence type="ECO:0000259" key="13">
    <source>
        <dbReference type="Pfam" id="PF00768"/>
    </source>
</evidence>
<dbReference type="GO" id="GO:0009252">
    <property type="term" value="P:peptidoglycan biosynthetic process"/>
    <property type="evidence" value="ECO:0007669"/>
    <property type="project" value="UniProtKB-KW"/>
</dbReference>
<organism evidence="14 15">
    <name type="scientific">Acetatifactor muris</name>
    <dbReference type="NCBI Taxonomy" id="879566"/>
    <lineage>
        <taxon>Bacteria</taxon>
        <taxon>Bacillati</taxon>
        <taxon>Bacillota</taxon>
        <taxon>Clostridia</taxon>
        <taxon>Lachnospirales</taxon>
        <taxon>Lachnospiraceae</taxon>
        <taxon>Acetatifactor</taxon>
    </lineage>
</organism>
<feature type="signal peptide" evidence="12">
    <location>
        <begin position="1"/>
        <end position="40"/>
    </location>
</feature>
<evidence type="ECO:0000256" key="9">
    <source>
        <dbReference type="RuleBase" id="RU004016"/>
    </source>
</evidence>
<protein>
    <submittedName>
        <fullName evidence="14">D-alanyl-D-alanine carboxypeptidase DacB</fullName>
        <ecNumber evidence="14">3.4.16.4</ecNumber>
    </submittedName>
</protein>
<dbReference type="GO" id="GO:0006508">
    <property type="term" value="P:proteolysis"/>
    <property type="evidence" value="ECO:0007669"/>
    <property type="project" value="InterPro"/>
</dbReference>
<keyword evidence="11" id="KW-0812">Transmembrane</keyword>
<evidence type="ECO:0000256" key="3">
    <source>
        <dbReference type="ARBA" id="ARBA00022801"/>
    </source>
</evidence>
<dbReference type="PROSITE" id="PS51257">
    <property type="entry name" value="PROKAR_LIPOPROTEIN"/>
    <property type="match status" value="1"/>
</dbReference>
<feature type="active site" description="Acyl-ester intermediate" evidence="7">
    <location>
        <position position="100"/>
    </location>
</feature>
<reference evidence="14 15" key="1">
    <citation type="submission" date="2018-01" db="EMBL/GenBank/DDBJ databases">
        <authorList>
            <person name="Gaut B.S."/>
            <person name="Morton B.R."/>
            <person name="Clegg M.T."/>
            <person name="Duvall M.R."/>
        </authorList>
    </citation>
    <scope>NUCLEOTIDE SEQUENCE [LARGE SCALE GENOMIC DNA]</scope>
    <source>
        <strain evidence="14">GP69</strain>
    </source>
</reference>
<keyword evidence="4" id="KW-0133">Cell shape</keyword>
<dbReference type="PANTHER" id="PTHR21581">
    <property type="entry name" value="D-ALANYL-D-ALANINE CARBOXYPEPTIDASE"/>
    <property type="match status" value="1"/>
</dbReference>
<evidence type="ECO:0000256" key="5">
    <source>
        <dbReference type="ARBA" id="ARBA00022984"/>
    </source>
</evidence>
<gene>
    <name evidence="14" type="primary">dacB_1</name>
    <name evidence="14" type="ORF">AMURIS_01825</name>
</gene>
<dbReference type="PRINTS" id="PR00725">
    <property type="entry name" value="DADACBPTASE1"/>
</dbReference>
<comment type="similarity">
    <text evidence="1 9">Belongs to the peptidase S11 family.</text>
</comment>
<dbReference type="SUPFAM" id="SSF56601">
    <property type="entry name" value="beta-lactamase/transpeptidase-like"/>
    <property type="match status" value="1"/>
</dbReference>
<keyword evidence="14" id="KW-0121">Carboxypeptidase</keyword>
<name>A0A2K4ZF68_9FIRM</name>
<dbReference type="GO" id="GO:0008360">
    <property type="term" value="P:regulation of cell shape"/>
    <property type="evidence" value="ECO:0007669"/>
    <property type="project" value="UniProtKB-KW"/>
</dbReference>
<evidence type="ECO:0000256" key="11">
    <source>
        <dbReference type="SAM" id="Phobius"/>
    </source>
</evidence>
<dbReference type="AlphaFoldDB" id="A0A2K4ZF68"/>
<feature type="transmembrane region" description="Helical" evidence="11">
    <location>
        <begin position="430"/>
        <end position="459"/>
    </location>
</feature>
<dbReference type="GO" id="GO:0009002">
    <property type="term" value="F:serine-type D-Ala-D-Ala carboxypeptidase activity"/>
    <property type="evidence" value="ECO:0007669"/>
    <property type="project" value="UniProtKB-EC"/>
</dbReference>
<feature type="domain" description="Peptidase S11 D-alanyl-D-alanine carboxypeptidase A N-terminal" evidence="13">
    <location>
        <begin position="69"/>
        <end position="302"/>
    </location>
</feature>
<evidence type="ECO:0000256" key="6">
    <source>
        <dbReference type="ARBA" id="ARBA00023316"/>
    </source>
</evidence>
<evidence type="ECO:0000256" key="7">
    <source>
        <dbReference type="PIRSR" id="PIRSR618044-1"/>
    </source>
</evidence>
<feature type="active site" description="Proton acceptor" evidence="7">
    <location>
        <position position="103"/>
    </location>
</feature>
<dbReference type="InterPro" id="IPR018044">
    <property type="entry name" value="Peptidase_S11"/>
</dbReference>
<dbReference type="RefSeq" id="WP_103239224.1">
    <property type="nucleotide sequence ID" value="NZ_JANJZD010000007.1"/>
</dbReference>
<feature type="active site" evidence="7">
    <location>
        <position position="158"/>
    </location>
</feature>
<dbReference type="InterPro" id="IPR001967">
    <property type="entry name" value="Peptidase_S11_N"/>
</dbReference>
<evidence type="ECO:0000313" key="14">
    <source>
        <dbReference type="EMBL" id="SOY29110.1"/>
    </source>
</evidence>
<keyword evidence="14" id="KW-0645">Protease</keyword>
<dbReference type="GO" id="GO:0071555">
    <property type="term" value="P:cell wall organization"/>
    <property type="evidence" value="ECO:0007669"/>
    <property type="project" value="UniProtKB-KW"/>
</dbReference>